<dbReference type="EMBL" id="QQWG01000003">
    <property type="protein sequence ID" value="RRG23799.1"/>
    <property type="molecule type" value="Genomic_DNA"/>
</dbReference>
<comment type="caution">
    <text evidence="2">The sequence shown here is derived from an EMBL/GenBank/DDBJ whole genome shotgun (WGS) entry which is preliminary data.</text>
</comment>
<accession>A0A425Y657</accession>
<evidence type="ECO:0000313" key="3">
    <source>
        <dbReference type="Proteomes" id="UP000285794"/>
    </source>
</evidence>
<feature type="transmembrane region" description="Helical" evidence="1">
    <location>
        <begin position="23"/>
        <end position="42"/>
    </location>
</feature>
<feature type="transmembrane region" description="Helical" evidence="1">
    <location>
        <begin position="48"/>
        <end position="67"/>
    </location>
</feature>
<keyword evidence="3" id="KW-1185">Reference proteome</keyword>
<protein>
    <submittedName>
        <fullName evidence="2">Uncharacterized protein</fullName>
    </submittedName>
</protein>
<organism evidence="2 3">
    <name type="scientific">Ancylomarina euxinus</name>
    <dbReference type="NCBI Taxonomy" id="2283627"/>
    <lineage>
        <taxon>Bacteria</taxon>
        <taxon>Pseudomonadati</taxon>
        <taxon>Bacteroidota</taxon>
        <taxon>Bacteroidia</taxon>
        <taxon>Marinilabiliales</taxon>
        <taxon>Marinifilaceae</taxon>
        <taxon>Ancylomarina</taxon>
    </lineage>
</organism>
<evidence type="ECO:0000256" key="1">
    <source>
        <dbReference type="SAM" id="Phobius"/>
    </source>
</evidence>
<gene>
    <name evidence="2" type="ORF">DWB61_05305</name>
</gene>
<name>A0A425Y657_9BACT</name>
<keyword evidence="1" id="KW-0812">Transmembrane</keyword>
<keyword evidence="1" id="KW-0472">Membrane</keyword>
<dbReference type="Proteomes" id="UP000285794">
    <property type="component" value="Unassembled WGS sequence"/>
</dbReference>
<dbReference type="AlphaFoldDB" id="A0A425Y657"/>
<sequence length="148" mass="16963">MNATNFELSFNDCRPFSSIKRKALYLVGIIEILVGSVGIFLVEYPMSRFYIILLASGILSFLIAAYGRNIIKESNSICINPQNITFKNVSQRTKNLAVDNLCDLIIEQDKVEFVTKDQKYNLYDFSIFTQDQKKALYRILTDLKENLG</sequence>
<proteinExistence type="predicted"/>
<dbReference type="RefSeq" id="WP_125029844.1">
    <property type="nucleotide sequence ID" value="NZ_JAPXVP010000003.1"/>
</dbReference>
<reference evidence="2 3" key="1">
    <citation type="submission" date="2018-07" db="EMBL/GenBank/DDBJ databases">
        <title>Draft genome sequence of Ancylomarina sp. M1P.</title>
        <authorList>
            <person name="Yadav S."/>
            <person name="Villanueva L."/>
            <person name="Damste J.S.S."/>
        </authorList>
    </citation>
    <scope>NUCLEOTIDE SEQUENCE [LARGE SCALE GENOMIC DNA]</scope>
    <source>
        <strain evidence="2 3">M1P</strain>
    </source>
</reference>
<keyword evidence="1" id="KW-1133">Transmembrane helix</keyword>
<dbReference type="OrthoDB" id="9885068at2"/>
<evidence type="ECO:0000313" key="2">
    <source>
        <dbReference type="EMBL" id="RRG23799.1"/>
    </source>
</evidence>